<dbReference type="Proteomes" id="UP001552594">
    <property type="component" value="Unassembled WGS sequence"/>
</dbReference>
<comment type="subcellular location">
    <subcellularLocation>
        <location evidence="2">Cytoplasm</location>
    </subcellularLocation>
</comment>
<sequence length="270" mass="27911">MTAAGPLTIPAPRPMAATALRAEARIVAEPDGRGGTALPVLDSAGPFALRRLRPYGRQARVCLVGAMTAPLGGDLLGLTADLRDGAGLRLTTTAATLALPGRTGEPAAYDTRIRVGEGAVLHWLPEPLISAKGSDLRMTTRIELAPTARLVLREEQVLGRSGEPPGRLTTRLTVHRAGRPLYDQELRYGPGALGWDGGAVLGGHRAVGQLLLVDPEFAERPLPAEAPGPTAAVIPLAGPAGVVSAVAGDALSLRGLLNPERYVRDGALGA</sequence>
<comment type="caution">
    <text evidence="3">The sequence shown here is derived from an EMBL/GenBank/DDBJ whole genome shotgun (WGS) entry which is preliminary data.</text>
</comment>
<dbReference type="RefSeq" id="WP_109278598.1">
    <property type="nucleotide sequence ID" value="NZ_JBFAUK010000002.1"/>
</dbReference>
<protein>
    <recommendedName>
        <fullName evidence="2">Urease accessory protein UreD</fullName>
    </recommendedName>
</protein>
<evidence type="ECO:0000313" key="3">
    <source>
        <dbReference type="EMBL" id="MEV5505432.1"/>
    </source>
</evidence>
<keyword evidence="4" id="KW-1185">Reference proteome</keyword>
<proteinExistence type="inferred from homology"/>
<reference evidence="3 4" key="1">
    <citation type="submission" date="2024-06" db="EMBL/GenBank/DDBJ databases">
        <title>The Natural Products Discovery Center: Release of the First 8490 Sequenced Strains for Exploring Actinobacteria Biosynthetic Diversity.</title>
        <authorList>
            <person name="Kalkreuter E."/>
            <person name="Kautsar S.A."/>
            <person name="Yang D."/>
            <person name="Bader C.D."/>
            <person name="Teijaro C.N."/>
            <person name="Fluegel L."/>
            <person name="Davis C.M."/>
            <person name="Simpson J.R."/>
            <person name="Lauterbach L."/>
            <person name="Steele A.D."/>
            <person name="Gui C."/>
            <person name="Meng S."/>
            <person name="Li G."/>
            <person name="Viehrig K."/>
            <person name="Ye F."/>
            <person name="Su P."/>
            <person name="Kiefer A.F."/>
            <person name="Nichols A."/>
            <person name="Cepeda A.J."/>
            <person name="Yan W."/>
            <person name="Fan B."/>
            <person name="Jiang Y."/>
            <person name="Adhikari A."/>
            <person name="Zheng C.-J."/>
            <person name="Schuster L."/>
            <person name="Cowan T.M."/>
            <person name="Smanski M.J."/>
            <person name="Chevrette M.G."/>
            <person name="De Carvalho L.P.S."/>
            <person name="Shen B."/>
        </authorList>
    </citation>
    <scope>NUCLEOTIDE SEQUENCE [LARGE SCALE GENOMIC DNA]</scope>
    <source>
        <strain evidence="3 4">NPDC052347</strain>
    </source>
</reference>
<evidence type="ECO:0000256" key="1">
    <source>
        <dbReference type="ARBA" id="ARBA00023186"/>
    </source>
</evidence>
<dbReference type="InterPro" id="IPR002669">
    <property type="entry name" value="UreD"/>
</dbReference>
<gene>
    <name evidence="2" type="primary">ureD</name>
    <name evidence="3" type="ORF">AB0L16_03005</name>
</gene>
<dbReference type="Pfam" id="PF01774">
    <property type="entry name" value="UreD"/>
    <property type="match status" value="1"/>
</dbReference>
<comment type="similarity">
    <text evidence="2">Belongs to the UreD family.</text>
</comment>
<keyword evidence="2" id="KW-0963">Cytoplasm</keyword>
<dbReference type="EMBL" id="JBFAUK010000002">
    <property type="protein sequence ID" value="MEV5505432.1"/>
    <property type="molecule type" value="Genomic_DNA"/>
</dbReference>
<evidence type="ECO:0000256" key="2">
    <source>
        <dbReference type="HAMAP-Rule" id="MF_01384"/>
    </source>
</evidence>
<dbReference type="HAMAP" id="MF_01384">
    <property type="entry name" value="UreD"/>
    <property type="match status" value="1"/>
</dbReference>
<keyword evidence="1 2" id="KW-0143">Chaperone</keyword>
<evidence type="ECO:0000313" key="4">
    <source>
        <dbReference type="Proteomes" id="UP001552594"/>
    </source>
</evidence>
<organism evidence="3 4">
    <name type="scientific">Streptomyces orinoci</name>
    <name type="common">Streptoverticillium orinoci</name>
    <dbReference type="NCBI Taxonomy" id="67339"/>
    <lineage>
        <taxon>Bacteria</taxon>
        <taxon>Bacillati</taxon>
        <taxon>Actinomycetota</taxon>
        <taxon>Actinomycetes</taxon>
        <taxon>Kitasatosporales</taxon>
        <taxon>Streptomycetaceae</taxon>
        <taxon>Streptomyces</taxon>
    </lineage>
</organism>
<comment type="function">
    <text evidence="2">Required for maturation of urease via the functional incorporation of the urease nickel metallocenter.</text>
</comment>
<comment type="subunit">
    <text evidence="2">UreD, UreF and UreG form a complex that acts as a GTP-hydrolysis-dependent molecular chaperone, activating the urease apoprotein by helping to assemble the nickel containing metallocenter of UreC. The UreE protein probably delivers the nickel.</text>
</comment>
<keyword evidence="2" id="KW-0996">Nickel insertion</keyword>
<accession>A0ABV3JRF2</accession>
<name>A0ABV3JRF2_STRON</name>